<proteinExistence type="predicted"/>
<dbReference type="OrthoDB" id="6380108at2759"/>
<keyword evidence="1" id="KW-1133">Transmembrane helix</keyword>
<dbReference type="Proteomes" id="UP000515204">
    <property type="component" value="Unplaced"/>
</dbReference>
<evidence type="ECO:0000256" key="1">
    <source>
        <dbReference type="SAM" id="Phobius"/>
    </source>
</evidence>
<organism evidence="2 3">
    <name type="scientific">Dinoponera quadriceps</name>
    <name type="common">South American ant</name>
    <dbReference type="NCBI Taxonomy" id="609295"/>
    <lineage>
        <taxon>Eukaryota</taxon>
        <taxon>Metazoa</taxon>
        <taxon>Ecdysozoa</taxon>
        <taxon>Arthropoda</taxon>
        <taxon>Hexapoda</taxon>
        <taxon>Insecta</taxon>
        <taxon>Pterygota</taxon>
        <taxon>Neoptera</taxon>
        <taxon>Endopterygota</taxon>
        <taxon>Hymenoptera</taxon>
        <taxon>Apocrita</taxon>
        <taxon>Aculeata</taxon>
        <taxon>Formicoidea</taxon>
        <taxon>Formicidae</taxon>
        <taxon>Ponerinae</taxon>
        <taxon>Ponerini</taxon>
        <taxon>Dinoponera</taxon>
    </lineage>
</organism>
<keyword evidence="1" id="KW-0812">Transmembrane</keyword>
<evidence type="ECO:0000313" key="2">
    <source>
        <dbReference type="Proteomes" id="UP000515204"/>
    </source>
</evidence>
<name>A0A6P3X378_DINQU</name>
<gene>
    <name evidence="3" type="primary">LOC106743421</name>
</gene>
<reference evidence="3" key="1">
    <citation type="submission" date="2025-08" db="UniProtKB">
        <authorList>
            <consortium name="RefSeq"/>
        </authorList>
    </citation>
    <scope>IDENTIFICATION</scope>
</reference>
<keyword evidence="2" id="KW-1185">Reference proteome</keyword>
<evidence type="ECO:0000313" key="3">
    <source>
        <dbReference type="RefSeq" id="XP_014472733.1"/>
    </source>
</evidence>
<dbReference type="RefSeq" id="XP_014472733.1">
    <property type="nucleotide sequence ID" value="XM_014617247.1"/>
</dbReference>
<dbReference type="AlphaFoldDB" id="A0A6P3X378"/>
<feature type="transmembrane region" description="Helical" evidence="1">
    <location>
        <begin position="288"/>
        <end position="309"/>
    </location>
</feature>
<keyword evidence="1" id="KW-0472">Membrane</keyword>
<accession>A0A6P3X378</accession>
<dbReference type="GeneID" id="106743421"/>
<protein>
    <submittedName>
        <fullName evidence="3">Uncharacterized protein LOC106743421</fullName>
    </submittedName>
</protein>
<sequence>MCFDYVINVMEARRFANKYKPFPSTDVKKLAKRLDMNSLQKSRRKDEPLSGLVVLISLIIINAGTCGAESSGEYLQKVMIELQELNVPSNVVTHDRLSMNPDFNHADYQDSRTQYNSYRKLSAHNNAHQELQPNAHQNVQKSAANLPAEDMAQLASNNILQYYAVRDSDATAANYPKVKQPEQPLAYTRMDLAALYKKALERGSAISLSALAQTLNAAGGGNVPQVSTQLRLPLKYPMYNYYFFPLKSFASELQRDHHQTSAIGPIYAATENMENTENGSQKQLVNPLFVAIGTFISMALLFMMGVLFLPKLPHFQLFNARVVDDDFQRLTAFVTNAMDSDMLKKFPRS</sequence>
<dbReference type="KEGG" id="dqu:106743421"/>